<evidence type="ECO:0000256" key="2">
    <source>
        <dbReference type="ARBA" id="ARBA00022801"/>
    </source>
</evidence>
<dbReference type="InterPro" id="IPR050072">
    <property type="entry name" value="Peptidase_M20A"/>
</dbReference>
<dbReference type="PANTHER" id="PTHR43808">
    <property type="entry name" value="ACETYLORNITHINE DEACETYLASE"/>
    <property type="match status" value="1"/>
</dbReference>
<proteinExistence type="predicted"/>
<dbReference type="Gene3D" id="3.40.630.10">
    <property type="entry name" value="Zn peptidases"/>
    <property type="match status" value="1"/>
</dbReference>
<dbReference type="GO" id="GO:0046872">
    <property type="term" value="F:metal ion binding"/>
    <property type="evidence" value="ECO:0007669"/>
    <property type="project" value="UniProtKB-KW"/>
</dbReference>
<dbReference type="SUPFAM" id="SSF53187">
    <property type="entry name" value="Zn-dependent exopeptidases"/>
    <property type="match status" value="1"/>
</dbReference>
<dbReference type="AlphaFoldDB" id="A0A6N6MGM2"/>
<dbReference type="GO" id="GO:0016787">
    <property type="term" value="F:hydrolase activity"/>
    <property type="evidence" value="ECO:0007669"/>
    <property type="project" value="UniProtKB-KW"/>
</dbReference>
<comment type="caution">
    <text evidence="4">The sequence shown here is derived from an EMBL/GenBank/DDBJ whole genome shotgun (WGS) entry which is preliminary data.</text>
</comment>
<keyword evidence="5" id="KW-1185">Reference proteome</keyword>
<dbReference type="InterPro" id="IPR002933">
    <property type="entry name" value="Peptidase_M20"/>
</dbReference>
<dbReference type="Gene3D" id="3.30.70.360">
    <property type="match status" value="1"/>
</dbReference>
<keyword evidence="2 4" id="KW-0378">Hydrolase</keyword>
<dbReference type="InterPro" id="IPR036264">
    <property type="entry name" value="Bact_exopeptidase_dim_dom"/>
</dbReference>
<sequence length="429" mass="45244">MAVWAALLVGPAAAQAPAASRTDVTSAVDRVASSDRVRAAVRHVGEGYDRLVEEIVTLTEIPAPPFHEAARAQAFLGMLKESGIRDAAIDEEGNVVGLRRGSGNGPLLVISSHLDTVFPEGTNVKVRREGTKLHAPGVGDASRYLAILLAMVRALDAAEIQTESDILFVATVGEEGLGDLRGVKHLFTKGAYKDRIKAFISLDILSTEGNDDDKINNGALGSKRYRVTFKGPGGHSFQAFGLVNPAFAMGSAIRTFSEIKVPADPKTTFNVGVLGGGTSVNAIPFETWMDIDMRSASPDRLDALTEDFKSAMLTGAAEENARRSTKDGPITVDLKLIGDRPSGLTAVEQPLVEIASAVMRRSGLTPSYRTTSTDANIPISLGIPAITIAAGGNGSGYHSLGEWTDVDKAPSVKGIETALIVLLTAAKMR</sequence>
<gene>
    <name evidence="4" type="ORF">F6X51_24070</name>
</gene>
<dbReference type="PANTHER" id="PTHR43808:SF17">
    <property type="entry name" value="PEPTIDASE M20"/>
    <property type="match status" value="1"/>
</dbReference>
<evidence type="ECO:0000313" key="4">
    <source>
        <dbReference type="EMBL" id="KAB1070061.1"/>
    </source>
</evidence>
<dbReference type="EMBL" id="VZZJ01000033">
    <property type="protein sequence ID" value="KAB1070061.1"/>
    <property type="molecule type" value="Genomic_DNA"/>
</dbReference>
<reference evidence="4 5" key="1">
    <citation type="submission" date="2019-09" db="EMBL/GenBank/DDBJ databases">
        <title>YIM 132548 draft genome.</title>
        <authorList>
            <person name="Jiang L."/>
        </authorList>
    </citation>
    <scope>NUCLEOTIDE SEQUENCE [LARGE SCALE GENOMIC DNA]</scope>
    <source>
        <strain evidence="4 5">YIM 132548</strain>
    </source>
</reference>
<accession>A0A6N6MGM2</accession>
<name>A0A6N6MGM2_9HYPH</name>
<dbReference type="SUPFAM" id="SSF55031">
    <property type="entry name" value="Bacterial exopeptidase dimerisation domain"/>
    <property type="match status" value="1"/>
</dbReference>
<dbReference type="Proteomes" id="UP000441523">
    <property type="component" value="Unassembled WGS sequence"/>
</dbReference>
<dbReference type="Pfam" id="PF07687">
    <property type="entry name" value="M20_dimer"/>
    <property type="match status" value="1"/>
</dbReference>
<feature type="domain" description="Peptidase M20 dimerisation" evidence="3">
    <location>
        <begin position="219"/>
        <end position="314"/>
    </location>
</feature>
<evidence type="ECO:0000256" key="1">
    <source>
        <dbReference type="ARBA" id="ARBA00022723"/>
    </source>
</evidence>
<dbReference type="Pfam" id="PF01546">
    <property type="entry name" value="Peptidase_M20"/>
    <property type="match status" value="1"/>
</dbReference>
<evidence type="ECO:0000313" key="5">
    <source>
        <dbReference type="Proteomes" id="UP000441523"/>
    </source>
</evidence>
<keyword evidence="1" id="KW-0479">Metal-binding</keyword>
<evidence type="ECO:0000259" key="3">
    <source>
        <dbReference type="Pfam" id="PF07687"/>
    </source>
</evidence>
<dbReference type="InterPro" id="IPR011650">
    <property type="entry name" value="Peptidase_M20_dimer"/>
</dbReference>
<protein>
    <submittedName>
        <fullName evidence="4">M20/M25/M40 family metallo-hydrolase</fullName>
    </submittedName>
</protein>
<organism evidence="4 5">
    <name type="scientific">Methylobacterium planeticum</name>
    <dbReference type="NCBI Taxonomy" id="2615211"/>
    <lineage>
        <taxon>Bacteria</taxon>
        <taxon>Pseudomonadati</taxon>
        <taxon>Pseudomonadota</taxon>
        <taxon>Alphaproteobacteria</taxon>
        <taxon>Hyphomicrobiales</taxon>
        <taxon>Methylobacteriaceae</taxon>
        <taxon>Methylobacterium</taxon>
    </lineage>
</organism>